<dbReference type="AlphaFoldDB" id="A0A0D6P3T1"/>
<organism evidence="1 2">
    <name type="scientific">Acidisphaera rubrifaciens HS-AP3</name>
    <dbReference type="NCBI Taxonomy" id="1231350"/>
    <lineage>
        <taxon>Bacteria</taxon>
        <taxon>Pseudomonadati</taxon>
        <taxon>Pseudomonadota</taxon>
        <taxon>Alphaproteobacteria</taxon>
        <taxon>Acetobacterales</taxon>
        <taxon>Acetobacteraceae</taxon>
        <taxon>Acidisphaera</taxon>
    </lineage>
</organism>
<name>A0A0D6P3T1_9PROT</name>
<dbReference type="Proteomes" id="UP000032680">
    <property type="component" value="Unassembled WGS sequence"/>
</dbReference>
<sequence>MNVLDRSKALADAAKELNALKKATTLVKAVGSRATQLEEAQANLRLSVGQLQLLRGRNIEVDVDLAPASGFVVFLSEIRTSTAADPASVTAAEVGVKTLTPLKSFTNAIAQANGIAWKRHVHESLPHVGIDLVQVLGQIPALKTRVEHFRALQAAAKAFADRLPTDSADLDAVERAAKACKDAWQALDADDIPAAVTRFLRGATSETGAALDSLTDEVKTWLTAQNLMASFTVRARR</sequence>
<evidence type="ECO:0000313" key="1">
    <source>
        <dbReference type="EMBL" id="GAN75848.1"/>
    </source>
</evidence>
<dbReference type="EMBL" id="BANB01000009">
    <property type="protein sequence ID" value="GAN75848.1"/>
    <property type="molecule type" value="Genomic_DNA"/>
</dbReference>
<protein>
    <submittedName>
        <fullName evidence="1">Uncharacterized protein</fullName>
    </submittedName>
</protein>
<dbReference type="OrthoDB" id="8439418at2"/>
<reference evidence="1 2" key="1">
    <citation type="submission" date="2012-11" db="EMBL/GenBank/DDBJ databases">
        <title>Whole genome sequence of Acidisphaera rubrifaciens HS-AP3.</title>
        <authorList>
            <person name="Azuma Y."/>
            <person name="Higashiura N."/>
            <person name="Hirakawa H."/>
            <person name="Matsushita K."/>
        </authorList>
    </citation>
    <scope>NUCLEOTIDE SEQUENCE [LARGE SCALE GENOMIC DNA]</scope>
    <source>
        <strain evidence="1 2">HS-AP3</strain>
    </source>
</reference>
<comment type="caution">
    <text evidence="1">The sequence shown here is derived from an EMBL/GenBank/DDBJ whole genome shotgun (WGS) entry which is preliminary data.</text>
</comment>
<keyword evidence="2" id="KW-1185">Reference proteome</keyword>
<evidence type="ECO:0000313" key="2">
    <source>
        <dbReference type="Proteomes" id="UP000032680"/>
    </source>
</evidence>
<dbReference type="RefSeq" id="WP_048859587.1">
    <property type="nucleotide sequence ID" value="NZ_BANB01000009.1"/>
</dbReference>
<accession>A0A0D6P3T1</accession>
<gene>
    <name evidence="1" type="ORF">Asru_0009_41</name>
</gene>
<proteinExistence type="predicted"/>